<sequence>SAQSHTQPHTPTGKCHRPTSGLHILHTCSETSDLGTSQYTASEIEYLEIQHLAPTHDNTLTLKN</sequence>
<protein>
    <submittedName>
        <fullName evidence="2">Uncharacterized protein</fullName>
    </submittedName>
</protein>
<feature type="region of interest" description="Disordered" evidence="1">
    <location>
        <begin position="1"/>
        <end position="20"/>
    </location>
</feature>
<name>A0A0B6Y867_9EUPU</name>
<proteinExistence type="predicted"/>
<gene>
    <name evidence="2" type="primary">ORF17065</name>
</gene>
<feature type="non-terminal residue" evidence="2">
    <location>
        <position position="1"/>
    </location>
</feature>
<dbReference type="AlphaFoldDB" id="A0A0B6Y867"/>
<reference evidence="2" key="1">
    <citation type="submission" date="2014-12" db="EMBL/GenBank/DDBJ databases">
        <title>Insight into the proteome of Arion vulgaris.</title>
        <authorList>
            <person name="Aradska J."/>
            <person name="Bulat T."/>
            <person name="Smidak R."/>
            <person name="Sarate P."/>
            <person name="Gangsoo J."/>
            <person name="Sialana F."/>
            <person name="Bilban M."/>
            <person name="Lubec G."/>
        </authorList>
    </citation>
    <scope>NUCLEOTIDE SEQUENCE</scope>
    <source>
        <tissue evidence="2">Skin</tissue>
    </source>
</reference>
<organism evidence="2">
    <name type="scientific">Arion vulgaris</name>
    <dbReference type="NCBI Taxonomy" id="1028688"/>
    <lineage>
        <taxon>Eukaryota</taxon>
        <taxon>Metazoa</taxon>
        <taxon>Spiralia</taxon>
        <taxon>Lophotrochozoa</taxon>
        <taxon>Mollusca</taxon>
        <taxon>Gastropoda</taxon>
        <taxon>Heterobranchia</taxon>
        <taxon>Euthyneura</taxon>
        <taxon>Panpulmonata</taxon>
        <taxon>Eupulmonata</taxon>
        <taxon>Stylommatophora</taxon>
        <taxon>Helicina</taxon>
        <taxon>Arionoidea</taxon>
        <taxon>Arionidae</taxon>
        <taxon>Arion</taxon>
    </lineage>
</organism>
<feature type="compositionally biased region" description="Polar residues" evidence="1">
    <location>
        <begin position="1"/>
        <end position="10"/>
    </location>
</feature>
<accession>A0A0B6Y867</accession>
<evidence type="ECO:0000313" key="2">
    <source>
        <dbReference type="EMBL" id="CEK52512.1"/>
    </source>
</evidence>
<evidence type="ECO:0000256" key="1">
    <source>
        <dbReference type="SAM" id="MobiDB-lite"/>
    </source>
</evidence>
<dbReference type="EMBL" id="HACG01005647">
    <property type="protein sequence ID" value="CEK52512.1"/>
    <property type="molecule type" value="Transcribed_RNA"/>
</dbReference>